<keyword evidence="1" id="KW-1133">Transmembrane helix</keyword>
<organism evidence="3 4">
    <name type="scientific">Rhodohalobacter barkolensis</name>
    <dbReference type="NCBI Taxonomy" id="2053187"/>
    <lineage>
        <taxon>Bacteria</taxon>
        <taxon>Pseudomonadati</taxon>
        <taxon>Balneolota</taxon>
        <taxon>Balneolia</taxon>
        <taxon>Balneolales</taxon>
        <taxon>Balneolaceae</taxon>
        <taxon>Rhodohalobacter</taxon>
    </lineage>
</organism>
<reference evidence="3 4" key="1">
    <citation type="submission" date="2017-11" db="EMBL/GenBank/DDBJ databases">
        <title>Rhodohalobacter 15182 sp. nov., isolated from a salt lake.</title>
        <authorList>
            <person name="Han S."/>
        </authorList>
    </citation>
    <scope>NUCLEOTIDE SEQUENCE [LARGE SCALE GENOMIC DNA]</scope>
    <source>
        <strain evidence="3 4">15182</strain>
    </source>
</reference>
<dbReference type="RefSeq" id="WP_101071464.1">
    <property type="nucleotide sequence ID" value="NZ_PISP01000001.1"/>
</dbReference>
<keyword evidence="4" id="KW-1185">Reference proteome</keyword>
<evidence type="ECO:0000313" key="3">
    <source>
        <dbReference type="EMBL" id="PKD44174.1"/>
    </source>
</evidence>
<accession>A0A2N0VJ27</accession>
<dbReference type="Proteomes" id="UP000233398">
    <property type="component" value="Unassembled WGS sequence"/>
</dbReference>
<keyword evidence="1" id="KW-0472">Membrane</keyword>
<evidence type="ECO:0000313" key="4">
    <source>
        <dbReference type="Proteomes" id="UP000233398"/>
    </source>
</evidence>
<gene>
    <name evidence="3" type="ORF">CWD77_01520</name>
</gene>
<dbReference type="OrthoDB" id="9774190at2"/>
<dbReference type="InterPro" id="IPR003362">
    <property type="entry name" value="Bact_transf"/>
</dbReference>
<comment type="caution">
    <text evidence="3">The sequence shown here is derived from an EMBL/GenBank/DDBJ whole genome shotgun (WGS) entry which is preliminary data.</text>
</comment>
<sequence>MIQKAIRKTSDEDFSSLSIEEEIISKKKEYIPESKFSGPTTHLFFHELENRSLDQDSRLSFLVGVFLYILFIVTFPLIWGLLRLSGVRHTFTSYRVNGLYGQPFEVQHFNIGIYQDLTVGNPEPARIQKFLFRSGLYKLPFSKNLLKGQMCLKGPQPLQNSTAQKYVRRYTDFYKRYAVQPGFISPANYFIEPGQSISPDKNLKAELKFLISKLKS</sequence>
<dbReference type="Pfam" id="PF02397">
    <property type="entry name" value="Bac_transf"/>
    <property type="match status" value="1"/>
</dbReference>
<dbReference type="AlphaFoldDB" id="A0A2N0VJ27"/>
<protein>
    <recommendedName>
        <fullName evidence="2">Bacterial sugar transferase domain-containing protein</fullName>
    </recommendedName>
</protein>
<feature type="domain" description="Bacterial sugar transferase" evidence="2">
    <location>
        <begin position="63"/>
        <end position="207"/>
    </location>
</feature>
<evidence type="ECO:0000256" key="1">
    <source>
        <dbReference type="SAM" id="Phobius"/>
    </source>
</evidence>
<dbReference type="EMBL" id="PISP01000001">
    <property type="protein sequence ID" value="PKD44174.1"/>
    <property type="molecule type" value="Genomic_DNA"/>
</dbReference>
<proteinExistence type="predicted"/>
<name>A0A2N0VJ27_9BACT</name>
<evidence type="ECO:0000259" key="2">
    <source>
        <dbReference type="Pfam" id="PF02397"/>
    </source>
</evidence>
<feature type="transmembrane region" description="Helical" evidence="1">
    <location>
        <begin position="59"/>
        <end position="82"/>
    </location>
</feature>
<keyword evidence="1" id="KW-0812">Transmembrane</keyword>